<evidence type="ECO:0000256" key="1">
    <source>
        <dbReference type="ARBA" id="ARBA00001913"/>
    </source>
</evidence>
<keyword evidence="3" id="KW-0479">Metal-binding</keyword>
<evidence type="ECO:0000256" key="5">
    <source>
        <dbReference type="ARBA" id="ARBA00022837"/>
    </source>
</evidence>
<evidence type="ECO:0000256" key="6">
    <source>
        <dbReference type="SAM" id="Phobius"/>
    </source>
</evidence>
<evidence type="ECO:0000313" key="9">
    <source>
        <dbReference type="Proteomes" id="UP001217089"/>
    </source>
</evidence>
<comment type="similarity">
    <text evidence="2">Belongs to the sulfatase family.</text>
</comment>
<comment type="caution">
    <text evidence="8">The sequence shown here is derived from an EMBL/GenBank/DDBJ whole genome shotgun (WGS) entry which is preliminary data.</text>
</comment>
<reference evidence="8 9" key="1">
    <citation type="submission" date="2022-12" db="EMBL/GenBank/DDBJ databases">
        <title>Chromosome-level genome of Tegillarca granosa.</title>
        <authorList>
            <person name="Kim J."/>
        </authorList>
    </citation>
    <scope>NUCLEOTIDE SEQUENCE [LARGE SCALE GENOMIC DNA]</scope>
    <source>
        <strain evidence="8">Teg-2019</strain>
        <tissue evidence="8">Adductor muscle</tissue>
    </source>
</reference>
<dbReference type="InterPro" id="IPR000917">
    <property type="entry name" value="Sulfatase_N"/>
</dbReference>
<keyword evidence="9" id="KW-1185">Reference proteome</keyword>
<dbReference type="InterPro" id="IPR024607">
    <property type="entry name" value="Sulfatase_CS"/>
</dbReference>
<comment type="cofactor">
    <cofactor evidence="1">
        <name>Ca(2+)</name>
        <dbReference type="ChEBI" id="CHEBI:29108"/>
    </cofactor>
</comment>
<dbReference type="PROSITE" id="PS00149">
    <property type="entry name" value="SULFATASE_2"/>
    <property type="match status" value="1"/>
</dbReference>
<feature type="transmembrane region" description="Helical" evidence="6">
    <location>
        <begin position="153"/>
        <end position="172"/>
    </location>
</feature>
<organism evidence="8 9">
    <name type="scientific">Tegillarca granosa</name>
    <name type="common">Malaysian cockle</name>
    <name type="synonym">Anadara granosa</name>
    <dbReference type="NCBI Taxonomy" id="220873"/>
    <lineage>
        <taxon>Eukaryota</taxon>
        <taxon>Metazoa</taxon>
        <taxon>Spiralia</taxon>
        <taxon>Lophotrochozoa</taxon>
        <taxon>Mollusca</taxon>
        <taxon>Bivalvia</taxon>
        <taxon>Autobranchia</taxon>
        <taxon>Pteriomorphia</taxon>
        <taxon>Arcoida</taxon>
        <taxon>Arcoidea</taxon>
        <taxon>Arcidae</taxon>
        <taxon>Tegillarca</taxon>
    </lineage>
</organism>
<dbReference type="Pfam" id="PF00884">
    <property type="entry name" value="Sulfatase"/>
    <property type="match status" value="1"/>
</dbReference>
<proteinExistence type="inferred from homology"/>
<evidence type="ECO:0000256" key="4">
    <source>
        <dbReference type="ARBA" id="ARBA00022801"/>
    </source>
</evidence>
<keyword evidence="6" id="KW-0812">Transmembrane</keyword>
<dbReference type="Proteomes" id="UP001217089">
    <property type="component" value="Unassembled WGS sequence"/>
</dbReference>
<keyword evidence="6" id="KW-1133">Transmembrane helix</keyword>
<dbReference type="PANTHER" id="PTHR42693">
    <property type="entry name" value="ARYLSULFATASE FAMILY MEMBER"/>
    <property type="match status" value="1"/>
</dbReference>
<keyword evidence="6" id="KW-0472">Membrane</keyword>
<keyword evidence="4" id="KW-0378">Hydrolase</keyword>
<dbReference type="InterPro" id="IPR050738">
    <property type="entry name" value="Sulfatase"/>
</dbReference>
<dbReference type="EMBL" id="JARBDR010000657">
    <property type="protein sequence ID" value="KAJ8308867.1"/>
    <property type="molecule type" value="Genomic_DNA"/>
</dbReference>
<evidence type="ECO:0000313" key="8">
    <source>
        <dbReference type="EMBL" id="KAJ8308867.1"/>
    </source>
</evidence>
<dbReference type="Gene3D" id="1.10.287.550">
    <property type="entry name" value="Helix hairpin bin"/>
    <property type="match status" value="1"/>
</dbReference>
<protein>
    <recommendedName>
        <fullName evidence="7">Sulfatase N-terminal domain-containing protein</fullName>
    </recommendedName>
</protein>
<gene>
    <name evidence="8" type="ORF">KUTeg_013741</name>
</gene>
<feature type="domain" description="Sulfatase N-terminal" evidence="7">
    <location>
        <begin position="17"/>
        <end position="184"/>
    </location>
</feature>
<dbReference type="PANTHER" id="PTHR42693:SF49">
    <property type="entry name" value="SULFATASE N-TERMINAL DOMAIN-CONTAINING PROTEIN"/>
    <property type="match status" value="1"/>
</dbReference>
<name>A0ABQ9EXZ7_TEGGR</name>
<accession>A0ABQ9EXZ7</accession>
<evidence type="ECO:0000256" key="2">
    <source>
        <dbReference type="ARBA" id="ARBA00008779"/>
    </source>
</evidence>
<dbReference type="InterPro" id="IPR017850">
    <property type="entry name" value="Alkaline_phosphatase_core_sf"/>
</dbReference>
<evidence type="ECO:0000259" key="7">
    <source>
        <dbReference type="Pfam" id="PF00884"/>
    </source>
</evidence>
<dbReference type="PROSITE" id="PS00523">
    <property type="entry name" value="SULFATASE_1"/>
    <property type="match status" value="1"/>
</dbReference>
<keyword evidence="5" id="KW-0106">Calcium</keyword>
<sequence>MEQTKHSHHHSRRLRLRRRTPNIDRIAEEGAQLRHHLAASSMCSPSRTALLTGRYPIRSGMVPSSQIRINIFVASSGGLPKNEITIASLAKEAGYKTALIGKWHLGLSRETFDDFEHHPKNHGFDYFYGLPLTNLKDFGNDGDKVVFAQQPHIYMKLSMYMILAFIVVHSLLQDKIHWFMFLHYFVDNSISCHHVYFAVVWKHEDA</sequence>
<dbReference type="Gene3D" id="3.40.720.10">
    <property type="entry name" value="Alkaline Phosphatase, subunit A"/>
    <property type="match status" value="1"/>
</dbReference>
<evidence type="ECO:0000256" key="3">
    <source>
        <dbReference type="ARBA" id="ARBA00022723"/>
    </source>
</evidence>
<dbReference type="SUPFAM" id="SSF53649">
    <property type="entry name" value="Alkaline phosphatase-like"/>
    <property type="match status" value="1"/>
</dbReference>